<dbReference type="Gene3D" id="3.40.50.300">
    <property type="entry name" value="P-loop containing nucleotide triphosphate hydrolases"/>
    <property type="match status" value="1"/>
</dbReference>
<comment type="caution">
    <text evidence="1">The sequence shown here is derived from an EMBL/GenBank/DDBJ whole genome shotgun (WGS) entry which is preliminary data.</text>
</comment>
<accession>A0A3P1VDQ9</accession>
<gene>
    <name evidence="1" type="ORF">EII38_01105</name>
</gene>
<evidence type="ECO:0000313" key="2">
    <source>
        <dbReference type="Proteomes" id="UP000281771"/>
    </source>
</evidence>
<dbReference type="InterPro" id="IPR027417">
    <property type="entry name" value="P-loop_NTPase"/>
</dbReference>
<sequence>MIIWLNGAFGVGKSTIAYLLNQQIHDSILYDPERLGDFLQKNLPTSVCPEDFQDYPIWRRATIQIIRDLASKTDKIIIVPMTIFKKEYYQEIIEQGLSEDIYVQHYILVADKKTILSRLNNRTQENNNWALKHLDHCLRAFGDQISGQKINTDSLTVNEIADLILKDLKGG</sequence>
<proteinExistence type="predicted"/>
<dbReference type="Proteomes" id="UP000281771">
    <property type="component" value="Unassembled WGS sequence"/>
</dbReference>
<dbReference type="STRING" id="1123309.GCA_000377005_01429"/>
<evidence type="ECO:0000313" key="1">
    <source>
        <dbReference type="EMBL" id="RRD32362.1"/>
    </source>
</evidence>
<keyword evidence="1" id="KW-0808">Transferase</keyword>
<keyword evidence="2" id="KW-1185">Reference proteome</keyword>
<reference evidence="1 2" key="1">
    <citation type="submission" date="2018-11" db="EMBL/GenBank/DDBJ databases">
        <title>Genomes From Bacteria Associated with the Canine Oral Cavity: a Test Case for Automated Genome-Based Taxonomic Assignment.</title>
        <authorList>
            <person name="Coil D.A."/>
            <person name="Jospin G."/>
            <person name="Darling A.E."/>
            <person name="Wallis C."/>
            <person name="Davis I.J."/>
            <person name="Harris S."/>
            <person name="Eisen J.A."/>
            <person name="Holcombe L.J."/>
            <person name="O'Flynn C."/>
        </authorList>
    </citation>
    <scope>NUCLEOTIDE SEQUENCE [LARGE SCALE GENOMIC DNA]</scope>
    <source>
        <strain evidence="1 2">OH4621_COT-116</strain>
    </source>
</reference>
<protein>
    <submittedName>
        <fullName evidence="1">Adenylyl-sulfate kinase</fullName>
    </submittedName>
</protein>
<dbReference type="EMBL" id="RQZA01000001">
    <property type="protein sequence ID" value="RRD32362.1"/>
    <property type="molecule type" value="Genomic_DNA"/>
</dbReference>
<dbReference type="AlphaFoldDB" id="A0A3P1VDQ9"/>
<keyword evidence="1" id="KW-0418">Kinase</keyword>
<dbReference type="RefSeq" id="WP_124775343.1">
    <property type="nucleotide sequence ID" value="NZ_RQZA01000001.1"/>
</dbReference>
<dbReference type="GO" id="GO:0016301">
    <property type="term" value="F:kinase activity"/>
    <property type="evidence" value="ECO:0007669"/>
    <property type="project" value="UniProtKB-KW"/>
</dbReference>
<dbReference type="SUPFAM" id="SSF52540">
    <property type="entry name" value="P-loop containing nucleoside triphosphate hydrolases"/>
    <property type="match status" value="1"/>
</dbReference>
<organism evidence="1 2">
    <name type="scientific">Streptococcus minor</name>
    <dbReference type="NCBI Taxonomy" id="229549"/>
    <lineage>
        <taxon>Bacteria</taxon>
        <taxon>Bacillati</taxon>
        <taxon>Bacillota</taxon>
        <taxon>Bacilli</taxon>
        <taxon>Lactobacillales</taxon>
        <taxon>Streptococcaceae</taxon>
        <taxon>Streptococcus</taxon>
    </lineage>
</organism>
<name>A0A3P1VDQ9_9STRE</name>